<proteinExistence type="predicted"/>
<feature type="region of interest" description="Disordered" evidence="1">
    <location>
        <begin position="1"/>
        <end position="23"/>
    </location>
</feature>
<gene>
    <name evidence="2" type="ORF">B0T26DRAFT_792370</name>
</gene>
<reference evidence="2" key="1">
    <citation type="submission" date="2023-06" db="EMBL/GenBank/DDBJ databases">
        <title>Genome-scale phylogeny and comparative genomics of the fungal order Sordariales.</title>
        <authorList>
            <consortium name="Lawrence Berkeley National Laboratory"/>
            <person name="Hensen N."/>
            <person name="Bonometti L."/>
            <person name="Westerberg I."/>
            <person name="Brannstrom I.O."/>
            <person name="Guillou S."/>
            <person name="Cros-Aarteil S."/>
            <person name="Calhoun S."/>
            <person name="Haridas S."/>
            <person name="Kuo A."/>
            <person name="Mondo S."/>
            <person name="Pangilinan J."/>
            <person name="Riley R."/>
            <person name="LaButti K."/>
            <person name="Andreopoulos B."/>
            <person name="Lipzen A."/>
            <person name="Chen C."/>
            <person name="Yanf M."/>
            <person name="Daum C."/>
            <person name="Ng V."/>
            <person name="Clum A."/>
            <person name="Steindorff A."/>
            <person name="Ohm R."/>
            <person name="Martin F."/>
            <person name="Silar P."/>
            <person name="Natvig D."/>
            <person name="Lalanne C."/>
            <person name="Gautier V."/>
            <person name="Ament-velasquez S.L."/>
            <person name="Kruys A."/>
            <person name="Hutchinson M.I."/>
            <person name="Powell A.J."/>
            <person name="Barry K."/>
            <person name="Miller A.N."/>
            <person name="Grigoriev I.V."/>
            <person name="Debuchy R."/>
            <person name="Gladieux P."/>
            <person name="Thoren M.H."/>
            <person name="Johannesson H."/>
        </authorList>
    </citation>
    <scope>NUCLEOTIDE SEQUENCE</scope>
    <source>
        <strain evidence="2">SMH2392-1A</strain>
    </source>
</reference>
<evidence type="ECO:0000313" key="2">
    <source>
        <dbReference type="EMBL" id="KAK0703272.1"/>
    </source>
</evidence>
<dbReference type="RefSeq" id="XP_060290131.1">
    <property type="nucleotide sequence ID" value="XM_060446868.1"/>
</dbReference>
<feature type="non-terminal residue" evidence="2">
    <location>
        <position position="1"/>
    </location>
</feature>
<protein>
    <submittedName>
        <fullName evidence="2">Uncharacterized protein</fullName>
    </submittedName>
</protein>
<dbReference type="Proteomes" id="UP001172101">
    <property type="component" value="Unassembled WGS sequence"/>
</dbReference>
<dbReference type="EMBL" id="JAUIRO010000008">
    <property type="protein sequence ID" value="KAK0703272.1"/>
    <property type="molecule type" value="Genomic_DNA"/>
</dbReference>
<name>A0AA39ZTD2_9PEZI</name>
<evidence type="ECO:0000256" key="1">
    <source>
        <dbReference type="SAM" id="MobiDB-lite"/>
    </source>
</evidence>
<keyword evidence="3" id="KW-1185">Reference proteome</keyword>
<accession>A0AA39ZTD2</accession>
<dbReference type="GeneID" id="85330138"/>
<comment type="caution">
    <text evidence="2">The sequence shown here is derived from an EMBL/GenBank/DDBJ whole genome shotgun (WGS) entry which is preliminary data.</text>
</comment>
<evidence type="ECO:0000313" key="3">
    <source>
        <dbReference type="Proteomes" id="UP001172101"/>
    </source>
</evidence>
<organism evidence="2 3">
    <name type="scientific">Lasiosphaeria miniovina</name>
    <dbReference type="NCBI Taxonomy" id="1954250"/>
    <lineage>
        <taxon>Eukaryota</taxon>
        <taxon>Fungi</taxon>
        <taxon>Dikarya</taxon>
        <taxon>Ascomycota</taxon>
        <taxon>Pezizomycotina</taxon>
        <taxon>Sordariomycetes</taxon>
        <taxon>Sordariomycetidae</taxon>
        <taxon>Sordariales</taxon>
        <taxon>Lasiosphaeriaceae</taxon>
        <taxon>Lasiosphaeria</taxon>
    </lineage>
</organism>
<sequence>HVTASNPEPGLRPPPHESNPLNVVTGADTSFAALSSVLNRVQRHNCTEAYCLRRRRLPGGIFSRNKLCRFYFERTLYELAILTREMNPNYDMFDGTRPND</sequence>
<dbReference type="AlphaFoldDB" id="A0AA39ZTD2"/>